<dbReference type="PRINTS" id="PR00800">
    <property type="entry name" value="YHDCRBOXLASE"/>
</dbReference>
<dbReference type="PANTHER" id="PTHR11999:SF70">
    <property type="entry name" value="MIP05841P"/>
    <property type="match status" value="1"/>
</dbReference>
<dbReference type="GO" id="GO:0030170">
    <property type="term" value="F:pyridoxal phosphate binding"/>
    <property type="evidence" value="ECO:0007669"/>
    <property type="project" value="InterPro"/>
</dbReference>
<comment type="cofactor">
    <cofactor evidence="1 5">
        <name>pyridoxal 5'-phosphate</name>
        <dbReference type="ChEBI" id="CHEBI:597326"/>
    </cofactor>
</comment>
<evidence type="ECO:0000256" key="5">
    <source>
        <dbReference type="RuleBase" id="RU000382"/>
    </source>
</evidence>
<reference evidence="6 7" key="1">
    <citation type="journal article" date="2018" name="Sci. Rep.">
        <title>A complete Leishmania donovani reference genome identifies novel genetic variations associated with virulence.</title>
        <authorList>
            <person name="Lypaczewski P."/>
            <person name="Hoshizaki J."/>
            <person name="Zhang W.-W."/>
            <person name="McCall L.-I."/>
            <person name="Torcivia-Rodriguez J."/>
            <person name="Simonyan V."/>
            <person name="Kaur A."/>
            <person name="Dewar K."/>
            <person name="Matlashewski G."/>
        </authorList>
    </citation>
    <scope>NUCLEOTIDE SEQUENCE [LARGE SCALE GENOMIC DNA]</scope>
    <source>
        <strain evidence="6 7">LdCL</strain>
    </source>
</reference>
<name>A0A3Q8II30_LEIDO</name>
<gene>
    <name evidence="6" type="ORF">LdCL_300030600</name>
</gene>
<dbReference type="Pfam" id="PF00282">
    <property type="entry name" value="Pyridoxal_deC"/>
    <property type="match status" value="1"/>
</dbReference>
<dbReference type="VEuPathDB" id="TriTrypDB:LdCL_300030600"/>
<accession>A0A3Q8II30</accession>
<dbReference type="EMBL" id="CP029529">
    <property type="protein sequence ID" value="AYU81050.1"/>
    <property type="molecule type" value="Genomic_DNA"/>
</dbReference>
<dbReference type="InterPro" id="IPR002129">
    <property type="entry name" value="PyrdxlP-dep_de-COase"/>
</dbReference>
<evidence type="ECO:0000256" key="4">
    <source>
        <dbReference type="ARBA" id="ARBA00023239"/>
    </source>
</evidence>
<evidence type="ECO:0000313" key="7">
    <source>
        <dbReference type="Proteomes" id="UP000274082"/>
    </source>
</evidence>
<dbReference type="AlphaFoldDB" id="A0A3Q8II30"/>
<evidence type="ECO:0000256" key="1">
    <source>
        <dbReference type="ARBA" id="ARBA00001933"/>
    </source>
</evidence>
<dbReference type="GO" id="GO:0016831">
    <property type="term" value="F:carboxy-lyase activity"/>
    <property type="evidence" value="ECO:0007669"/>
    <property type="project" value="UniProtKB-KW"/>
</dbReference>
<evidence type="ECO:0000313" key="6">
    <source>
        <dbReference type="EMBL" id="AYU81050.1"/>
    </source>
</evidence>
<organism evidence="6 7">
    <name type="scientific">Leishmania donovani</name>
    <dbReference type="NCBI Taxonomy" id="5661"/>
    <lineage>
        <taxon>Eukaryota</taxon>
        <taxon>Discoba</taxon>
        <taxon>Euglenozoa</taxon>
        <taxon>Kinetoplastea</taxon>
        <taxon>Metakinetoplastina</taxon>
        <taxon>Trypanosomatida</taxon>
        <taxon>Trypanosomatidae</taxon>
        <taxon>Leishmaniinae</taxon>
        <taxon>Leishmania</taxon>
    </lineage>
</organism>
<proteinExistence type="inferred from homology"/>
<protein>
    <submittedName>
        <fullName evidence="6">Pyridoxal-dependent decarboxylase conserved domain containing protein, putative</fullName>
    </submittedName>
</protein>
<dbReference type="GO" id="GO:0005737">
    <property type="term" value="C:cytoplasm"/>
    <property type="evidence" value="ECO:0007669"/>
    <property type="project" value="TreeGrafter"/>
</dbReference>
<evidence type="ECO:0000256" key="2">
    <source>
        <dbReference type="ARBA" id="ARBA00022793"/>
    </source>
</evidence>
<dbReference type="InterPro" id="IPR010977">
    <property type="entry name" value="Aromatic_deC"/>
</dbReference>
<dbReference type="GO" id="GO:0019752">
    <property type="term" value="P:carboxylic acid metabolic process"/>
    <property type="evidence" value="ECO:0007669"/>
    <property type="project" value="InterPro"/>
</dbReference>
<dbReference type="InterPro" id="IPR015421">
    <property type="entry name" value="PyrdxlP-dep_Trfase_major"/>
</dbReference>
<keyword evidence="3 5" id="KW-0663">Pyridoxal phosphate</keyword>
<comment type="similarity">
    <text evidence="5">Belongs to the group II decarboxylase family.</text>
</comment>
<sequence>MASPAATELESIVTDWLARAFDMLEATSWGSTGGGVLQPTASEATVLALLATESRALGKFATSEETAIEQARLPP</sequence>
<dbReference type="SUPFAM" id="SSF53383">
    <property type="entry name" value="PLP-dependent transferases"/>
    <property type="match status" value="1"/>
</dbReference>
<keyword evidence="7" id="KW-1185">Reference proteome</keyword>
<keyword evidence="2" id="KW-0210">Decarboxylase</keyword>
<keyword evidence="4 5" id="KW-0456">Lyase</keyword>
<dbReference type="GO" id="GO:0006520">
    <property type="term" value="P:amino acid metabolic process"/>
    <property type="evidence" value="ECO:0007669"/>
    <property type="project" value="InterPro"/>
</dbReference>
<dbReference type="InterPro" id="IPR015424">
    <property type="entry name" value="PyrdxlP-dep_Trfase"/>
</dbReference>
<evidence type="ECO:0000256" key="3">
    <source>
        <dbReference type="ARBA" id="ARBA00022898"/>
    </source>
</evidence>
<dbReference type="Gene3D" id="3.40.640.10">
    <property type="entry name" value="Type I PLP-dependent aspartate aminotransferase-like (Major domain)"/>
    <property type="match status" value="1"/>
</dbReference>
<dbReference type="PANTHER" id="PTHR11999">
    <property type="entry name" value="GROUP II PYRIDOXAL-5-PHOSPHATE DECARBOXYLASE"/>
    <property type="match status" value="1"/>
</dbReference>
<dbReference type="Proteomes" id="UP000274082">
    <property type="component" value="Chromosome 30"/>
</dbReference>
<dbReference type="OrthoDB" id="286427at2759"/>